<protein>
    <submittedName>
        <fullName evidence="1">Uncharacterized protein</fullName>
    </submittedName>
</protein>
<comment type="caution">
    <text evidence="1">The sequence shown here is derived from an EMBL/GenBank/DDBJ whole genome shotgun (WGS) entry which is preliminary data.</text>
</comment>
<name>A0A1G2D3L5_9BACT</name>
<gene>
    <name evidence="1" type="ORF">A3D65_06045</name>
</gene>
<reference evidence="1 2" key="1">
    <citation type="journal article" date="2016" name="Nat. Commun.">
        <title>Thousands of microbial genomes shed light on interconnected biogeochemical processes in an aquifer system.</title>
        <authorList>
            <person name="Anantharaman K."/>
            <person name="Brown C.T."/>
            <person name="Hug L.A."/>
            <person name="Sharon I."/>
            <person name="Castelle C.J."/>
            <person name="Probst A.J."/>
            <person name="Thomas B.C."/>
            <person name="Singh A."/>
            <person name="Wilkins M.J."/>
            <person name="Karaoz U."/>
            <person name="Brodie E.L."/>
            <person name="Williams K.H."/>
            <person name="Hubbard S.S."/>
            <person name="Banfield J.F."/>
        </authorList>
    </citation>
    <scope>NUCLEOTIDE SEQUENCE [LARGE SCALE GENOMIC DNA]</scope>
</reference>
<organism evidence="1 2">
    <name type="scientific">Candidatus Lloydbacteria bacterium RIFCSPHIGHO2_02_FULL_50_13</name>
    <dbReference type="NCBI Taxonomy" id="1798661"/>
    <lineage>
        <taxon>Bacteria</taxon>
        <taxon>Candidatus Lloydiibacteriota</taxon>
    </lineage>
</organism>
<dbReference type="AlphaFoldDB" id="A0A1G2D3L5"/>
<accession>A0A1G2D3L5</accession>
<sequence length="127" mass="14622">MLKEPTPLLLPEHEATALVRSMLREQLMRGISGFLEKYPDHPNAFSLTDPKRWEVRFAEIIGGLSGDVKVFLQILHKVFIRHWDELSEPERVRTAQVIARHIFAVRVLPNALKDNPSVLLPENKTIH</sequence>
<evidence type="ECO:0000313" key="2">
    <source>
        <dbReference type="Proteomes" id="UP000177996"/>
    </source>
</evidence>
<dbReference type="EMBL" id="MHLL01000058">
    <property type="protein sequence ID" value="OGZ07521.1"/>
    <property type="molecule type" value="Genomic_DNA"/>
</dbReference>
<proteinExistence type="predicted"/>
<dbReference type="Proteomes" id="UP000177996">
    <property type="component" value="Unassembled WGS sequence"/>
</dbReference>
<evidence type="ECO:0000313" key="1">
    <source>
        <dbReference type="EMBL" id="OGZ07521.1"/>
    </source>
</evidence>